<name>A0A644VC29_9ZZZZ</name>
<comment type="caution">
    <text evidence="8">The sequence shown here is derived from an EMBL/GenBank/DDBJ whole genome shotgun (WGS) entry which is preliminary data.</text>
</comment>
<evidence type="ECO:0000259" key="7">
    <source>
        <dbReference type="Pfam" id="PF00881"/>
    </source>
</evidence>
<dbReference type="PANTHER" id="PTHR43673:SF2">
    <property type="entry name" value="NITROREDUCTASE"/>
    <property type="match status" value="1"/>
</dbReference>
<evidence type="ECO:0000256" key="3">
    <source>
        <dbReference type="ARBA" id="ARBA00022630"/>
    </source>
</evidence>
<keyword evidence="6 8" id="KW-0560">Oxidoreductase</keyword>
<keyword evidence="3" id="KW-0285">Flavoprotein</keyword>
<evidence type="ECO:0000256" key="1">
    <source>
        <dbReference type="ARBA" id="ARBA00001917"/>
    </source>
</evidence>
<feature type="domain" description="Nitroreductase" evidence="7">
    <location>
        <begin position="6"/>
        <end position="183"/>
    </location>
</feature>
<accession>A0A644VC29</accession>
<proteinExistence type="inferred from homology"/>
<gene>
    <name evidence="8" type="ORF">SDC9_34933</name>
</gene>
<organism evidence="8">
    <name type="scientific">bioreactor metagenome</name>
    <dbReference type="NCBI Taxonomy" id="1076179"/>
    <lineage>
        <taxon>unclassified sequences</taxon>
        <taxon>metagenomes</taxon>
        <taxon>ecological metagenomes</taxon>
    </lineage>
</organism>
<dbReference type="Pfam" id="PF00881">
    <property type="entry name" value="Nitroreductase"/>
    <property type="match status" value="1"/>
</dbReference>
<comment type="similarity">
    <text evidence="2">Belongs to the nitroreductase family.</text>
</comment>
<dbReference type="InterPro" id="IPR033878">
    <property type="entry name" value="NfsB-like"/>
</dbReference>
<dbReference type="GO" id="GO:0016491">
    <property type="term" value="F:oxidoreductase activity"/>
    <property type="evidence" value="ECO:0007669"/>
    <property type="project" value="UniProtKB-KW"/>
</dbReference>
<dbReference type="Gene3D" id="3.40.109.10">
    <property type="entry name" value="NADH Oxidase"/>
    <property type="match status" value="1"/>
</dbReference>
<evidence type="ECO:0000256" key="5">
    <source>
        <dbReference type="ARBA" id="ARBA00022857"/>
    </source>
</evidence>
<dbReference type="CDD" id="cd02149">
    <property type="entry name" value="NfsB-like"/>
    <property type="match status" value="1"/>
</dbReference>
<dbReference type="PANTHER" id="PTHR43673">
    <property type="entry name" value="NAD(P)H NITROREDUCTASE YDGI-RELATED"/>
    <property type="match status" value="1"/>
</dbReference>
<dbReference type="EMBL" id="VSSQ01000268">
    <property type="protein sequence ID" value="MPL88904.1"/>
    <property type="molecule type" value="Genomic_DNA"/>
</dbReference>
<keyword evidence="4" id="KW-0288">FMN</keyword>
<dbReference type="InterPro" id="IPR029479">
    <property type="entry name" value="Nitroreductase"/>
</dbReference>
<evidence type="ECO:0000256" key="4">
    <source>
        <dbReference type="ARBA" id="ARBA00022643"/>
    </source>
</evidence>
<dbReference type="AlphaFoldDB" id="A0A644VC29"/>
<dbReference type="EC" id="1.-.-.-" evidence="8"/>
<protein>
    <submittedName>
        <fullName evidence="8">Putative NAD(P)H nitroreductase</fullName>
        <ecNumber evidence="8">1.-.-.-</ecNumber>
    </submittedName>
</protein>
<dbReference type="SUPFAM" id="SSF55469">
    <property type="entry name" value="FMN-dependent nitroreductase-like"/>
    <property type="match status" value="1"/>
</dbReference>
<evidence type="ECO:0000256" key="6">
    <source>
        <dbReference type="ARBA" id="ARBA00023002"/>
    </source>
</evidence>
<sequence length="213" mass="23745">MIDSLNWRYATKKFDKNKQVSAENIQLLKEAVRLTASSYGLQPYKVLEIKNPEIREQLKTASFGQPQVTDASTLFVFCANDDLTDAHIDAYLELSAKTQQIDVAGLKGYGDFMKGVFGSRTTAQKHEWSARQVYIALGNLLTTAASMQIDVSPMEGFDPKQYDEILGMKGSGYSTVVIAAIGYRSSDDEAQYKAKVRKPMDELFETVSRATQD</sequence>
<reference evidence="8" key="1">
    <citation type="submission" date="2019-08" db="EMBL/GenBank/DDBJ databases">
        <authorList>
            <person name="Kucharzyk K."/>
            <person name="Murdoch R.W."/>
            <person name="Higgins S."/>
            <person name="Loffler F."/>
        </authorList>
    </citation>
    <scope>NUCLEOTIDE SEQUENCE</scope>
</reference>
<comment type="cofactor">
    <cofactor evidence="1">
        <name>FMN</name>
        <dbReference type="ChEBI" id="CHEBI:58210"/>
    </cofactor>
</comment>
<keyword evidence="5" id="KW-0521">NADP</keyword>
<dbReference type="InterPro" id="IPR000415">
    <property type="entry name" value="Nitroreductase-like"/>
</dbReference>
<evidence type="ECO:0000313" key="8">
    <source>
        <dbReference type="EMBL" id="MPL88904.1"/>
    </source>
</evidence>
<evidence type="ECO:0000256" key="2">
    <source>
        <dbReference type="ARBA" id="ARBA00007118"/>
    </source>
</evidence>